<dbReference type="OrthoDB" id="294702at2759"/>
<organism evidence="1 2">
    <name type="scientific">Emericella nidulans (strain FGSC A4 / ATCC 38163 / CBS 112.46 / NRRL 194 / M139)</name>
    <name type="common">Aspergillus nidulans</name>
    <dbReference type="NCBI Taxonomy" id="227321"/>
    <lineage>
        <taxon>Eukaryota</taxon>
        <taxon>Fungi</taxon>
        <taxon>Dikarya</taxon>
        <taxon>Ascomycota</taxon>
        <taxon>Pezizomycotina</taxon>
        <taxon>Eurotiomycetes</taxon>
        <taxon>Eurotiomycetidae</taxon>
        <taxon>Eurotiales</taxon>
        <taxon>Aspergillaceae</taxon>
        <taxon>Aspergillus</taxon>
        <taxon>Aspergillus subgen. Nidulantes</taxon>
    </lineage>
</organism>
<reference evidence="2" key="2">
    <citation type="journal article" date="2009" name="Fungal Genet. Biol.">
        <title>The 2008 update of the Aspergillus nidulans genome annotation: a community effort.</title>
        <authorList>
            <person name="Wortman J.R."/>
            <person name="Gilsenan J.M."/>
            <person name="Joardar V."/>
            <person name="Deegan J."/>
            <person name="Clutterbuck J."/>
            <person name="Andersen M.R."/>
            <person name="Archer D."/>
            <person name="Bencina M."/>
            <person name="Braus G."/>
            <person name="Coutinho P."/>
            <person name="von Dohren H."/>
            <person name="Doonan J."/>
            <person name="Driessen A.J."/>
            <person name="Durek P."/>
            <person name="Espeso E."/>
            <person name="Fekete E."/>
            <person name="Flipphi M."/>
            <person name="Estrada C.G."/>
            <person name="Geysens S."/>
            <person name="Goldman G."/>
            <person name="de Groot P.W."/>
            <person name="Hansen K."/>
            <person name="Harris S.D."/>
            <person name="Heinekamp T."/>
            <person name="Helmstaedt K."/>
            <person name="Henrissat B."/>
            <person name="Hofmann G."/>
            <person name="Homan T."/>
            <person name="Horio T."/>
            <person name="Horiuchi H."/>
            <person name="James S."/>
            <person name="Jones M."/>
            <person name="Karaffa L."/>
            <person name="Karanyi Z."/>
            <person name="Kato M."/>
            <person name="Keller N."/>
            <person name="Kelly D.E."/>
            <person name="Kiel J.A."/>
            <person name="Kim J.M."/>
            <person name="van der Klei I.J."/>
            <person name="Klis F.M."/>
            <person name="Kovalchuk A."/>
            <person name="Krasevec N."/>
            <person name="Kubicek C.P."/>
            <person name="Liu B."/>
            <person name="Maccabe A."/>
            <person name="Meyer V."/>
            <person name="Mirabito P."/>
            <person name="Miskei M."/>
            <person name="Mos M."/>
            <person name="Mullins J."/>
            <person name="Nelson D.R."/>
            <person name="Nielsen J."/>
            <person name="Oakley B.R."/>
            <person name="Osmani S.A."/>
            <person name="Pakula T."/>
            <person name="Paszewski A."/>
            <person name="Paulsen I."/>
            <person name="Pilsyk S."/>
            <person name="Pocsi I."/>
            <person name="Punt P.J."/>
            <person name="Ram A.F."/>
            <person name="Ren Q."/>
            <person name="Robellet X."/>
            <person name="Robson G."/>
            <person name="Seiboth B."/>
            <person name="van Solingen P."/>
            <person name="Specht T."/>
            <person name="Sun J."/>
            <person name="Taheri-Talesh N."/>
            <person name="Takeshita N."/>
            <person name="Ussery D."/>
            <person name="vanKuyk P.A."/>
            <person name="Visser H."/>
            <person name="van de Vondervoort P.J."/>
            <person name="de Vries R.P."/>
            <person name="Walton J."/>
            <person name="Xiang X."/>
            <person name="Xiong Y."/>
            <person name="Zeng A.P."/>
            <person name="Brandt B.W."/>
            <person name="Cornell M.J."/>
            <person name="van den Hondel C.A."/>
            <person name="Visser J."/>
            <person name="Oliver S.G."/>
            <person name="Turner G."/>
        </authorList>
    </citation>
    <scope>GENOME REANNOTATION</scope>
    <source>
        <strain evidence="2">FGSC A4 / ATCC 38163 / CBS 112.46 / NRRL 194 / M139</strain>
    </source>
</reference>
<dbReference type="GeneID" id="2871650"/>
<dbReference type="AlphaFoldDB" id="Q5B268"/>
<accession>Q5B268</accession>
<keyword evidence="2" id="KW-1185">Reference proteome</keyword>
<evidence type="ECO:0000313" key="1">
    <source>
        <dbReference type="EMBL" id="CBF82034.1"/>
    </source>
</evidence>
<dbReference type="Proteomes" id="UP000000560">
    <property type="component" value="Chromosome V"/>
</dbReference>
<dbReference type="RefSeq" id="XP_662966.1">
    <property type="nucleotide sequence ID" value="XM_657874.1"/>
</dbReference>
<evidence type="ECO:0000313" key="2">
    <source>
        <dbReference type="Proteomes" id="UP000000560"/>
    </source>
</evidence>
<dbReference type="OMA" id="WRACTHY"/>
<dbReference type="InParanoid" id="Q5B268"/>
<name>Q5B268_EMENI</name>
<reference evidence="2" key="1">
    <citation type="journal article" date="2005" name="Nature">
        <title>Sequencing of Aspergillus nidulans and comparative analysis with A. fumigatus and A. oryzae.</title>
        <authorList>
            <person name="Galagan J.E."/>
            <person name="Calvo S.E."/>
            <person name="Cuomo C."/>
            <person name="Ma L.J."/>
            <person name="Wortman J.R."/>
            <person name="Batzoglou S."/>
            <person name="Lee S.I."/>
            <person name="Basturkmen M."/>
            <person name="Spevak C.C."/>
            <person name="Clutterbuck J."/>
            <person name="Kapitonov V."/>
            <person name="Jurka J."/>
            <person name="Scazzocchio C."/>
            <person name="Farman M."/>
            <person name="Butler J."/>
            <person name="Purcell S."/>
            <person name="Harris S."/>
            <person name="Braus G.H."/>
            <person name="Draht O."/>
            <person name="Busch S."/>
            <person name="D'Enfert C."/>
            <person name="Bouchier C."/>
            <person name="Goldman G.H."/>
            <person name="Bell-Pedersen D."/>
            <person name="Griffiths-Jones S."/>
            <person name="Doonan J.H."/>
            <person name="Yu J."/>
            <person name="Vienken K."/>
            <person name="Pain A."/>
            <person name="Freitag M."/>
            <person name="Selker E.U."/>
            <person name="Archer D.B."/>
            <person name="Penalva M.A."/>
            <person name="Oakley B.R."/>
            <person name="Momany M."/>
            <person name="Tanaka T."/>
            <person name="Kumagai T."/>
            <person name="Asai K."/>
            <person name="Machida M."/>
            <person name="Nierman W.C."/>
            <person name="Denning D.W."/>
            <person name="Caddick M."/>
            <person name="Hynes M."/>
            <person name="Paoletti M."/>
            <person name="Fischer R."/>
            <person name="Miller B."/>
            <person name="Dyer P."/>
            <person name="Sachs M.S."/>
            <person name="Osmani S.A."/>
            <person name="Birren B.W."/>
        </authorList>
    </citation>
    <scope>NUCLEOTIDE SEQUENCE [LARGE SCALE GENOMIC DNA]</scope>
    <source>
        <strain evidence="2">FGSC A4 / ATCC 38163 / CBS 112.46 / NRRL 194 / M139</strain>
    </source>
</reference>
<dbReference type="EMBL" id="BN001305">
    <property type="protein sequence ID" value="CBF82034.1"/>
    <property type="molecule type" value="Genomic_DNA"/>
</dbReference>
<proteinExistence type="predicted"/>
<gene>
    <name evidence="1" type="ORF">ANIA_05362</name>
</gene>
<protein>
    <submittedName>
        <fullName evidence="1">Uncharacterized protein</fullName>
    </submittedName>
</protein>
<sequence>MQMAQQLPSRAFTLWHHIPRFIIQASPVLASSGAAVRQISMISGSGSLNQTEVDRSFLDANWRRFEQDYGVPHGQQAELARLAALFMFSENTVGANSEALQCLRKGAGADWRACTHYASFALMISSIEQNAGRCVSLQAYLDLLHLCP</sequence>
<dbReference type="KEGG" id="ani:ANIA_05362"/>
<dbReference type="eggNOG" id="ENOG502SI41">
    <property type="taxonomic scope" value="Eukaryota"/>
</dbReference>
<accession>C8VGR2</accession>
<dbReference type="HOGENOM" id="CLU_1758783_0_0_1"/>
<dbReference type="STRING" id="227321.Q5B268"/>